<evidence type="ECO:0000313" key="3">
    <source>
        <dbReference type="EMBL" id="CAB4706872.1"/>
    </source>
</evidence>
<keyword evidence="1" id="KW-0472">Membrane</keyword>
<feature type="transmembrane region" description="Helical" evidence="1">
    <location>
        <begin position="12"/>
        <end position="39"/>
    </location>
</feature>
<evidence type="ECO:0000256" key="1">
    <source>
        <dbReference type="SAM" id="Phobius"/>
    </source>
</evidence>
<feature type="transmembrane region" description="Helical" evidence="1">
    <location>
        <begin position="100"/>
        <end position="122"/>
    </location>
</feature>
<dbReference type="Pfam" id="PF14340">
    <property type="entry name" value="DUF4395"/>
    <property type="match status" value="1"/>
</dbReference>
<reference evidence="3" key="1">
    <citation type="submission" date="2020-05" db="EMBL/GenBank/DDBJ databases">
        <authorList>
            <person name="Chiriac C."/>
            <person name="Salcher M."/>
            <person name="Ghai R."/>
            <person name="Kavagutti S V."/>
        </authorList>
    </citation>
    <scope>NUCLEOTIDE SEQUENCE</scope>
</reference>
<gene>
    <name evidence="3" type="ORF">UFOPK2399_01727</name>
</gene>
<sequence length="147" mass="15588">MIDSRAPRFNQTVIGGLSVVALITGWWGILAVLALQLLVGLTLGRRYCIPCVTYFQLIQPRFGEGPLEDSRPPRVANMVGFSVLAVASLCYAVGWTTAGIVFGGMVAALALLAAITGFCTGCEAYKLSCRLRGHPFVSCPIPGAPRS</sequence>
<evidence type="ECO:0000259" key="2">
    <source>
        <dbReference type="Pfam" id="PF14340"/>
    </source>
</evidence>
<dbReference type="InterPro" id="IPR025508">
    <property type="entry name" value="DUF4395"/>
</dbReference>
<feature type="domain" description="DUF4395" evidence="2">
    <location>
        <begin position="2"/>
        <end position="128"/>
    </location>
</feature>
<accession>A0A6J6Q8X5</accession>
<dbReference type="AlphaFoldDB" id="A0A6J6Q8X5"/>
<dbReference type="EMBL" id="CAEZXP010000007">
    <property type="protein sequence ID" value="CAB4706872.1"/>
    <property type="molecule type" value="Genomic_DNA"/>
</dbReference>
<organism evidence="3">
    <name type="scientific">freshwater metagenome</name>
    <dbReference type="NCBI Taxonomy" id="449393"/>
    <lineage>
        <taxon>unclassified sequences</taxon>
        <taxon>metagenomes</taxon>
        <taxon>ecological metagenomes</taxon>
    </lineage>
</organism>
<keyword evidence="1" id="KW-0812">Transmembrane</keyword>
<protein>
    <submittedName>
        <fullName evidence="3">Unannotated protein</fullName>
    </submittedName>
</protein>
<proteinExistence type="predicted"/>
<keyword evidence="1" id="KW-1133">Transmembrane helix</keyword>
<name>A0A6J6Q8X5_9ZZZZ</name>